<evidence type="ECO:0008006" key="7">
    <source>
        <dbReference type="Google" id="ProtNLM"/>
    </source>
</evidence>
<dbReference type="OrthoDB" id="329282at2"/>
<sequence length="297" mass="31027">MIRRIARPLLGSIFIYNGYRTLRNSGTTAQAAEPLVDKATTLLPESSAVPQDPQTWVTANAGVQLGGGLLLATGKFPRVASLALAGSLIPTTYVDYPFWAEADPAARQEAQTHFVQNVALLGGLLIAGFDTEGKPGVIWRSKRAAERVSDRVSGAVSSITPSESSTSELSDRAHDWASNAEDFAAHAADRFSAARKVAGARLEEAAAKAAPVVSDAASTAAARASTLAKAAGERFDDVADEVAARAPEIASAAAESARKTAPIVAERASVASDAVRNKAVPVVADRARTLRERLANR</sequence>
<dbReference type="RefSeq" id="WP_007318195.1">
    <property type="nucleotide sequence ID" value="NZ_BAEH01000068.1"/>
</dbReference>
<evidence type="ECO:0000313" key="6">
    <source>
        <dbReference type="Proteomes" id="UP000035034"/>
    </source>
</evidence>
<protein>
    <recommendedName>
        <fullName evidence="7">DoxX family protein</fullName>
    </recommendedName>
</protein>
<keyword evidence="3" id="KW-1133">Transmembrane helix</keyword>
<name>H0R1A8_9ACTN</name>
<dbReference type="AlphaFoldDB" id="H0R1A8"/>
<evidence type="ECO:0000256" key="3">
    <source>
        <dbReference type="ARBA" id="ARBA00022989"/>
    </source>
</evidence>
<comment type="caution">
    <text evidence="5">The sequence shown here is derived from an EMBL/GenBank/DDBJ whole genome shotgun (WGS) entry which is preliminary data.</text>
</comment>
<evidence type="ECO:0000256" key="1">
    <source>
        <dbReference type="ARBA" id="ARBA00004141"/>
    </source>
</evidence>
<dbReference type="STRING" id="1077974.GOEFS_068_00040"/>
<comment type="subcellular location">
    <subcellularLocation>
        <location evidence="1">Membrane</location>
        <topology evidence="1">Multi-pass membrane protein</topology>
    </subcellularLocation>
</comment>
<evidence type="ECO:0000256" key="2">
    <source>
        <dbReference type="ARBA" id="ARBA00022692"/>
    </source>
</evidence>
<gene>
    <name evidence="5" type="ORF">GOEFS_068_00040</name>
</gene>
<evidence type="ECO:0000313" key="5">
    <source>
        <dbReference type="EMBL" id="GAB18859.1"/>
    </source>
</evidence>
<proteinExistence type="predicted"/>
<dbReference type="InterPro" id="IPR032808">
    <property type="entry name" value="DoxX"/>
</dbReference>
<dbReference type="Pfam" id="PF07681">
    <property type="entry name" value="DoxX"/>
    <property type="match status" value="1"/>
</dbReference>
<organism evidence="5 6">
    <name type="scientific">Gordonia effusa NBRC 100432</name>
    <dbReference type="NCBI Taxonomy" id="1077974"/>
    <lineage>
        <taxon>Bacteria</taxon>
        <taxon>Bacillati</taxon>
        <taxon>Actinomycetota</taxon>
        <taxon>Actinomycetes</taxon>
        <taxon>Mycobacteriales</taxon>
        <taxon>Gordoniaceae</taxon>
        <taxon>Gordonia</taxon>
    </lineage>
</organism>
<keyword evidence="2" id="KW-0812">Transmembrane</keyword>
<dbReference type="eggNOG" id="COG2259">
    <property type="taxonomic scope" value="Bacteria"/>
</dbReference>
<dbReference type="EMBL" id="BAEH01000068">
    <property type="protein sequence ID" value="GAB18859.1"/>
    <property type="molecule type" value="Genomic_DNA"/>
</dbReference>
<keyword evidence="4" id="KW-0472">Membrane</keyword>
<dbReference type="GO" id="GO:0016020">
    <property type="term" value="C:membrane"/>
    <property type="evidence" value="ECO:0007669"/>
    <property type="project" value="UniProtKB-SubCell"/>
</dbReference>
<dbReference type="Gene3D" id="1.20.120.20">
    <property type="entry name" value="Apolipoprotein"/>
    <property type="match status" value="1"/>
</dbReference>
<evidence type="ECO:0000256" key="4">
    <source>
        <dbReference type="ARBA" id="ARBA00023136"/>
    </source>
</evidence>
<accession>H0R1A8</accession>
<dbReference type="Proteomes" id="UP000035034">
    <property type="component" value="Unassembled WGS sequence"/>
</dbReference>
<keyword evidence="6" id="KW-1185">Reference proteome</keyword>
<reference evidence="5 6" key="1">
    <citation type="submission" date="2011-12" db="EMBL/GenBank/DDBJ databases">
        <title>Whole genome shotgun sequence of Gordonia effusa NBRC 100432.</title>
        <authorList>
            <person name="Yoshida I."/>
            <person name="Takarada H."/>
            <person name="Hosoyama A."/>
            <person name="Tsuchikane K."/>
            <person name="Katsumata H."/>
            <person name="Yamazaki S."/>
            <person name="Fujita N."/>
        </authorList>
    </citation>
    <scope>NUCLEOTIDE SEQUENCE [LARGE SCALE GENOMIC DNA]</scope>
    <source>
        <strain evidence="5 6">NBRC 100432</strain>
    </source>
</reference>